<dbReference type="PIRSF" id="PIRSF006603">
    <property type="entry name" value="DinF"/>
    <property type="match status" value="1"/>
</dbReference>
<evidence type="ECO:0000256" key="6">
    <source>
        <dbReference type="ARBA" id="ARBA00022449"/>
    </source>
</evidence>
<keyword evidence="6" id="KW-0050">Antiport</keyword>
<evidence type="ECO:0000256" key="4">
    <source>
        <dbReference type="ARBA" id="ARBA00020268"/>
    </source>
</evidence>
<evidence type="ECO:0000256" key="9">
    <source>
        <dbReference type="ARBA" id="ARBA00022989"/>
    </source>
</evidence>
<feature type="transmembrane region" description="Helical" evidence="13">
    <location>
        <begin position="251"/>
        <end position="272"/>
    </location>
</feature>
<feature type="transmembrane region" description="Helical" evidence="13">
    <location>
        <begin position="61"/>
        <end position="85"/>
    </location>
</feature>
<keyword evidence="11 13" id="KW-0472">Membrane</keyword>
<dbReference type="CDD" id="cd13134">
    <property type="entry name" value="MATE_like_8"/>
    <property type="match status" value="1"/>
</dbReference>
<evidence type="ECO:0000256" key="2">
    <source>
        <dbReference type="ARBA" id="ARBA00004651"/>
    </source>
</evidence>
<evidence type="ECO:0000256" key="12">
    <source>
        <dbReference type="ARBA" id="ARBA00031636"/>
    </source>
</evidence>
<feature type="transmembrane region" description="Helical" evidence="13">
    <location>
        <begin position="139"/>
        <end position="159"/>
    </location>
</feature>
<dbReference type="RefSeq" id="WP_113921564.1">
    <property type="nucleotide sequence ID" value="NZ_QNRX01000020.1"/>
</dbReference>
<keyword evidence="5" id="KW-0813">Transport</keyword>
<feature type="transmembrane region" description="Helical" evidence="13">
    <location>
        <begin position="171"/>
        <end position="191"/>
    </location>
</feature>
<protein>
    <recommendedName>
        <fullName evidence="4">Probable multidrug resistance protein NorM</fullName>
    </recommendedName>
    <alternativeName>
        <fullName evidence="12">Multidrug-efflux transporter</fullName>
    </alternativeName>
</protein>
<gene>
    <name evidence="14" type="ORF">DES36_12015</name>
</gene>
<dbReference type="EMBL" id="QNRX01000020">
    <property type="protein sequence ID" value="RBP59073.1"/>
    <property type="molecule type" value="Genomic_DNA"/>
</dbReference>
<comment type="caution">
    <text evidence="14">The sequence shown here is derived from an EMBL/GenBank/DDBJ whole genome shotgun (WGS) entry which is preliminary data.</text>
</comment>
<feature type="transmembrane region" description="Helical" evidence="13">
    <location>
        <begin position="426"/>
        <end position="444"/>
    </location>
</feature>
<feature type="transmembrane region" description="Helical" evidence="13">
    <location>
        <begin position="292"/>
        <end position="315"/>
    </location>
</feature>
<dbReference type="OrthoDB" id="9780160at2"/>
<keyword evidence="15" id="KW-1185">Reference proteome</keyword>
<comment type="similarity">
    <text evidence="3">Belongs to the multi antimicrobial extrusion (MATE) (TC 2.A.66.1) family.</text>
</comment>
<evidence type="ECO:0000256" key="3">
    <source>
        <dbReference type="ARBA" id="ARBA00010199"/>
    </source>
</evidence>
<evidence type="ECO:0000256" key="10">
    <source>
        <dbReference type="ARBA" id="ARBA00023065"/>
    </source>
</evidence>
<keyword evidence="10" id="KW-0406">Ion transport</keyword>
<dbReference type="GO" id="GO:0006811">
    <property type="term" value="P:monoatomic ion transport"/>
    <property type="evidence" value="ECO:0007669"/>
    <property type="project" value="UniProtKB-KW"/>
</dbReference>
<feature type="transmembrane region" description="Helical" evidence="13">
    <location>
        <begin position="21"/>
        <end position="41"/>
    </location>
</feature>
<feature type="transmembrane region" description="Helical" evidence="13">
    <location>
        <begin position="398"/>
        <end position="420"/>
    </location>
</feature>
<dbReference type="PANTHER" id="PTHR43298">
    <property type="entry name" value="MULTIDRUG RESISTANCE PROTEIN NORM-RELATED"/>
    <property type="match status" value="1"/>
</dbReference>
<evidence type="ECO:0000256" key="13">
    <source>
        <dbReference type="SAM" id="Phobius"/>
    </source>
</evidence>
<feature type="transmembrane region" description="Helical" evidence="13">
    <location>
        <begin position="365"/>
        <end position="386"/>
    </location>
</feature>
<dbReference type="InterPro" id="IPR048279">
    <property type="entry name" value="MdtK-like"/>
</dbReference>
<evidence type="ECO:0000256" key="8">
    <source>
        <dbReference type="ARBA" id="ARBA00022692"/>
    </source>
</evidence>
<dbReference type="Proteomes" id="UP000253490">
    <property type="component" value="Unassembled WGS sequence"/>
</dbReference>
<keyword evidence="9 13" id="KW-1133">Transmembrane helix</keyword>
<evidence type="ECO:0000256" key="11">
    <source>
        <dbReference type="ARBA" id="ARBA00023136"/>
    </source>
</evidence>
<keyword evidence="7" id="KW-1003">Cell membrane</keyword>
<dbReference type="Pfam" id="PF01554">
    <property type="entry name" value="MatE"/>
    <property type="match status" value="2"/>
</dbReference>
<dbReference type="GO" id="GO:0015297">
    <property type="term" value="F:antiporter activity"/>
    <property type="evidence" value="ECO:0007669"/>
    <property type="project" value="UniProtKB-KW"/>
</dbReference>
<dbReference type="AlphaFoldDB" id="A0A366I0S3"/>
<accession>A0A366I0S3</accession>
<dbReference type="NCBIfam" id="TIGR00797">
    <property type="entry name" value="matE"/>
    <property type="match status" value="1"/>
</dbReference>
<name>A0A366I0S3_9FIRM</name>
<evidence type="ECO:0000256" key="1">
    <source>
        <dbReference type="ARBA" id="ARBA00003408"/>
    </source>
</evidence>
<evidence type="ECO:0000256" key="7">
    <source>
        <dbReference type="ARBA" id="ARBA00022475"/>
    </source>
</evidence>
<sequence>MTKITQLVGSIFDDKKFYRKMAMIATPIIIQNLISSLLNMMDTAMVGKLGEVEIAAVGIANQYFFFFNMILIGLCGGCSVFISQYWGKRDEKNIKKILGIGLLSASIIALIFMIVGFLVPKQIISLFNNDPMVTALSERYLKIVLISYIFTGISFVYNFSLRSINNATLPMIISIIALFTNIFFNYIFIFGKFGAPALGVAGAAIATVIARIVETFLLLISVYLSKSVLAASLKELMDFTFNFMKKSYQTIFPVILNDMCWGLASLVYAAVYGHMGAQAVAVIQICNTVNNLFMVITFGLSSSASIMIGNSIGAGDEGQGRDYAKKMIVISFLMSLVLGAMLAVTSPFILDIFNVSSGVRSSAQAILYMISFIFFIRVIGIVLVVGVLRGGGDAGRAFIIEGFTMWFIGVPLTILGAFVFRFPVHVVYALALVEELVKCILAFMRIKSGKWIKNVTY</sequence>
<dbReference type="PANTHER" id="PTHR43298:SF2">
    <property type="entry name" value="FMN_FAD EXPORTER YEEO-RELATED"/>
    <property type="match status" value="1"/>
</dbReference>
<dbReference type="InterPro" id="IPR002528">
    <property type="entry name" value="MATE_fam"/>
</dbReference>
<proteinExistence type="inferred from homology"/>
<feature type="transmembrane region" description="Helical" evidence="13">
    <location>
        <begin position="327"/>
        <end position="353"/>
    </location>
</feature>
<evidence type="ECO:0000313" key="15">
    <source>
        <dbReference type="Proteomes" id="UP000253490"/>
    </source>
</evidence>
<feature type="transmembrane region" description="Helical" evidence="13">
    <location>
        <begin position="97"/>
        <end position="119"/>
    </location>
</feature>
<reference evidence="14 15" key="1">
    <citation type="submission" date="2018-06" db="EMBL/GenBank/DDBJ databases">
        <title>Genomic Encyclopedia of Type Strains, Phase IV (KMG-IV): sequencing the most valuable type-strain genomes for metagenomic binning, comparative biology and taxonomic classification.</title>
        <authorList>
            <person name="Goeker M."/>
        </authorList>
    </citation>
    <scope>NUCLEOTIDE SEQUENCE [LARGE SCALE GENOMIC DNA]</scope>
    <source>
        <strain evidence="14 15">DSM 22112</strain>
    </source>
</reference>
<evidence type="ECO:0000313" key="14">
    <source>
        <dbReference type="EMBL" id="RBP59073.1"/>
    </source>
</evidence>
<keyword evidence="8 13" id="KW-0812">Transmembrane</keyword>
<comment type="subcellular location">
    <subcellularLocation>
        <location evidence="2">Cell membrane</location>
        <topology evidence="2">Multi-pass membrane protein</topology>
    </subcellularLocation>
</comment>
<feature type="transmembrane region" description="Helical" evidence="13">
    <location>
        <begin position="197"/>
        <end position="224"/>
    </location>
</feature>
<dbReference type="GO" id="GO:0005886">
    <property type="term" value="C:plasma membrane"/>
    <property type="evidence" value="ECO:0007669"/>
    <property type="project" value="UniProtKB-SubCell"/>
</dbReference>
<organism evidence="14 15">
    <name type="scientific">Alkalibaculum bacchi</name>
    <dbReference type="NCBI Taxonomy" id="645887"/>
    <lineage>
        <taxon>Bacteria</taxon>
        <taxon>Bacillati</taxon>
        <taxon>Bacillota</taxon>
        <taxon>Clostridia</taxon>
        <taxon>Eubacteriales</taxon>
        <taxon>Eubacteriaceae</taxon>
        <taxon>Alkalibaculum</taxon>
    </lineage>
</organism>
<dbReference type="InterPro" id="IPR050222">
    <property type="entry name" value="MATE_MdtK"/>
</dbReference>
<comment type="function">
    <text evidence="1">Multidrug efflux pump.</text>
</comment>
<dbReference type="GO" id="GO:0042910">
    <property type="term" value="F:xenobiotic transmembrane transporter activity"/>
    <property type="evidence" value="ECO:0007669"/>
    <property type="project" value="InterPro"/>
</dbReference>
<evidence type="ECO:0000256" key="5">
    <source>
        <dbReference type="ARBA" id="ARBA00022448"/>
    </source>
</evidence>